<evidence type="ECO:0000313" key="3">
    <source>
        <dbReference type="EMBL" id="WIW70732.1"/>
    </source>
</evidence>
<gene>
    <name evidence="3" type="ORF">P3F81_12765</name>
</gene>
<feature type="domain" description="PTS EIIA type-4" evidence="2">
    <location>
        <begin position="1"/>
        <end position="124"/>
    </location>
</feature>
<dbReference type="InterPro" id="IPR036662">
    <property type="entry name" value="PTS_EIIA_man-typ_sf"/>
</dbReference>
<dbReference type="KEGG" id="sgbi:P3F81_12765"/>
<evidence type="ECO:0000259" key="2">
    <source>
        <dbReference type="PROSITE" id="PS51096"/>
    </source>
</evidence>
<dbReference type="AlphaFoldDB" id="A0A9Y2AIZ0"/>
<dbReference type="InterPro" id="IPR004701">
    <property type="entry name" value="PTS_EIIA_man-typ"/>
</dbReference>
<proteinExistence type="predicted"/>
<dbReference type="GO" id="GO:0009401">
    <property type="term" value="P:phosphoenolpyruvate-dependent sugar phosphotransferase system"/>
    <property type="evidence" value="ECO:0007669"/>
    <property type="project" value="InterPro"/>
</dbReference>
<dbReference type="PROSITE" id="PS51096">
    <property type="entry name" value="PTS_EIIA_TYPE_4"/>
    <property type="match status" value="1"/>
</dbReference>
<dbReference type="EMBL" id="CP120678">
    <property type="protein sequence ID" value="WIW70732.1"/>
    <property type="molecule type" value="Genomic_DNA"/>
</dbReference>
<dbReference type="GO" id="GO:0016020">
    <property type="term" value="C:membrane"/>
    <property type="evidence" value="ECO:0007669"/>
    <property type="project" value="InterPro"/>
</dbReference>
<reference evidence="3" key="1">
    <citation type="submission" date="2023-03" db="EMBL/GenBank/DDBJ databases">
        <title>Selenobaculum gbiensis gen. nov. sp. nov., a new bacterium isolated from the gut microbiota of IBD patient.</title>
        <authorList>
            <person name="Yeo S."/>
            <person name="Park H."/>
            <person name="Huh C.S."/>
        </authorList>
    </citation>
    <scope>NUCLEOTIDE SEQUENCE</scope>
    <source>
        <strain evidence="3">ICN-92133</strain>
    </source>
</reference>
<dbReference type="Proteomes" id="UP001243623">
    <property type="component" value="Chromosome"/>
</dbReference>
<dbReference type="GO" id="GO:0016740">
    <property type="term" value="F:transferase activity"/>
    <property type="evidence" value="ECO:0007669"/>
    <property type="project" value="UniProtKB-KW"/>
</dbReference>
<dbReference type="RefSeq" id="WP_177504643.1">
    <property type="nucleotide sequence ID" value="NZ_CP120678.1"/>
</dbReference>
<keyword evidence="1" id="KW-0808">Transferase</keyword>
<keyword evidence="4" id="KW-1185">Reference proteome</keyword>
<dbReference type="Gene3D" id="3.40.50.510">
    <property type="entry name" value="Phosphotransferase system, mannose-type IIA component"/>
    <property type="match status" value="1"/>
</dbReference>
<name>A0A9Y2AIZ0_9FIRM</name>
<sequence length="133" mass="15397">MKFLLISNSTLAEEMYEAMKNFYTNPEIDFIHLASLSTNDFIKKIKNYLLSTSEEFLILCDLYGSTAFNETAYLLQELKLLHRSVIITGMSLPMTFKLYGLKDQWNICSIKSLYQTPDSKNHGIFIYDKEVAI</sequence>
<organism evidence="3 4">
    <name type="scientific">Selenobaculum gibii</name>
    <dbReference type="NCBI Taxonomy" id="3054208"/>
    <lineage>
        <taxon>Bacteria</taxon>
        <taxon>Bacillati</taxon>
        <taxon>Bacillota</taxon>
        <taxon>Negativicutes</taxon>
        <taxon>Selenomonadales</taxon>
        <taxon>Selenomonadaceae</taxon>
        <taxon>Selenobaculum</taxon>
    </lineage>
</organism>
<dbReference type="SUPFAM" id="SSF53062">
    <property type="entry name" value="PTS system fructose IIA component-like"/>
    <property type="match status" value="1"/>
</dbReference>
<evidence type="ECO:0000256" key="1">
    <source>
        <dbReference type="ARBA" id="ARBA00022679"/>
    </source>
</evidence>
<dbReference type="Pfam" id="PF03610">
    <property type="entry name" value="EIIA-man"/>
    <property type="match status" value="1"/>
</dbReference>
<evidence type="ECO:0000313" key="4">
    <source>
        <dbReference type="Proteomes" id="UP001243623"/>
    </source>
</evidence>
<protein>
    <recommendedName>
        <fullName evidence="2">PTS EIIA type-4 domain-containing protein</fullName>
    </recommendedName>
</protein>
<accession>A0A9Y2AIZ0</accession>